<dbReference type="EMBL" id="JAGGKS010000001">
    <property type="protein sequence ID" value="MBP1924674.1"/>
    <property type="molecule type" value="Genomic_DNA"/>
</dbReference>
<gene>
    <name evidence="1" type="ORF">J2Z76_000527</name>
</gene>
<sequence length="37" mass="4384">MDGKTTIKYLQSFIKPKDYQPELTKDYFLKLSEEVGE</sequence>
<evidence type="ECO:0000313" key="1">
    <source>
        <dbReference type="EMBL" id="MBP1924674.1"/>
    </source>
</evidence>
<dbReference type="Proteomes" id="UP001519342">
    <property type="component" value="Unassembled WGS sequence"/>
</dbReference>
<keyword evidence="2" id="KW-1185">Reference proteome</keyword>
<name>A0ABS4GAH3_9FIRM</name>
<organism evidence="1 2">
    <name type="scientific">Sedimentibacter acidaminivorans</name>
    <dbReference type="NCBI Taxonomy" id="913099"/>
    <lineage>
        <taxon>Bacteria</taxon>
        <taxon>Bacillati</taxon>
        <taxon>Bacillota</taxon>
        <taxon>Tissierellia</taxon>
        <taxon>Sedimentibacter</taxon>
    </lineage>
</organism>
<reference evidence="1 2" key="1">
    <citation type="submission" date="2021-03" db="EMBL/GenBank/DDBJ databases">
        <title>Genomic Encyclopedia of Type Strains, Phase IV (KMG-IV): sequencing the most valuable type-strain genomes for metagenomic binning, comparative biology and taxonomic classification.</title>
        <authorList>
            <person name="Goeker M."/>
        </authorList>
    </citation>
    <scope>NUCLEOTIDE SEQUENCE [LARGE SCALE GENOMIC DNA]</scope>
    <source>
        <strain evidence="1 2">DSM 24004</strain>
    </source>
</reference>
<protein>
    <submittedName>
        <fullName evidence="1">Uncharacterized protein</fullName>
    </submittedName>
</protein>
<accession>A0ABS4GAH3</accession>
<evidence type="ECO:0000313" key="2">
    <source>
        <dbReference type="Proteomes" id="UP001519342"/>
    </source>
</evidence>
<comment type="caution">
    <text evidence="1">The sequence shown here is derived from an EMBL/GenBank/DDBJ whole genome shotgun (WGS) entry which is preliminary data.</text>
</comment>
<proteinExistence type="predicted"/>